<keyword evidence="19" id="KW-1185">Reference proteome</keyword>
<keyword evidence="7 17" id="KW-0812">Transmembrane</keyword>
<dbReference type="OrthoDB" id="5917019at2759"/>
<organism evidence="18 19">
    <name type="scientific">Nezara viridula</name>
    <name type="common">Southern green stink bug</name>
    <name type="synonym">Cimex viridulus</name>
    <dbReference type="NCBI Taxonomy" id="85310"/>
    <lineage>
        <taxon>Eukaryota</taxon>
        <taxon>Metazoa</taxon>
        <taxon>Ecdysozoa</taxon>
        <taxon>Arthropoda</taxon>
        <taxon>Hexapoda</taxon>
        <taxon>Insecta</taxon>
        <taxon>Pterygota</taxon>
        <taxon>Neoptera</taxon>
        <taxon>Paraneoptera</taxon>
        <taxon>Hemiptera</taxon>
        <taxon>Heteroptera</taxon>
        <taxon>Panheteroptera</taxon>
        <taxon>Pentatomomorpha</taxon>
        <taxon>Pentatomoidea</taxon>
        <taxon>Pentatomidae</taxon>
        <taxon>Pentatominae</taxon>
        <taxon>Nezara</taxon>
    </lineage>
</organism>
<keyword evidence="13 17" id="KW-0472">Membrane</keyword>
<dbReference type="PANTHER" id="PTHR13327:SF0">
    <property type="entry name" value="NADH DEHYDROGENASE [UBIQUINONE] 1 BETA SUBCOMPLEX SUBUNIT 11, MITOCHONDRIAL"/>
    <property type="match status" value="1"/>
</dbReference>
<protein>
    <recommendedName>
        <fullName evidence="4">NADH dehydrogenase [ubiquinone] 1 beta subcomplex subunit 11, mitochondrial</fullName>
    </recommendedName>
    <alternativeName>
        <fullName evidence="15">Complex I-ESSS</fullName>
    </alternativeName>
    <alternativeName>
        <fullName evidence="14">NADH-ubiquinone oxidoreductase ESSS subunit</fullName>
    </alternativeName>
</protein>
<keyword evidence="11 17" id="KW-1133">Transmembrane helix</keyword>
<evidence type="ECO:0000313" key="18">
    <source>
        <dbReference type="EMBL" id="CAH1403629.1"/>
    </source>
</evidence>
<evidence type="ECO:0000313" key="19">
    <source>
        <dbReference type="Proteomes" id="UP001152798"/>
    </source>
</evidence>
<keyword evidence="9" id="KW-0809">Transit peptide</keyword>
<gene>
    <name evidence="18" type="ORF">NEZAVI_LOCUS12213</name>
</gene>
<evidence type="ECO:0000256" key="3">
    <source>
        <dbReference type="ARBA" id="ARBA00008915"/>
    </source>
</evidence>
<keyword evidence="5" id="KW-0813">Transport</keyword>
<feature type="transmembrane region" description="Helical" evidence="17">
    <location>
        <begin position="72"/>
        <end position="94"/>
    </location>
</feature>
<evidence type="ECO:0000256" key="7">
    <source>
        <dbReference type="ARBA" id="ARBA00022692"/>
    </source>
</evidence>
<evidence type="ECO:0000256" key="15">
    <source>
        <dbReference type="ARBA" id="ARBA00031387"/>
    </source>
</evidence>
<evidence type="ECO:0000256" key="16">
    <source>
        <dbReference type="ARBA" id="ARBA00046528"/>
    </source>
</evidence>
<evidence type="ECO:0000256" key="6">
    <source>
        <dbReference type="ARBA" id="ARBA00022660"/>
    </source>
</evidence>
<evidence type="ECO:0000256" key="2">
    <source>
        <dbReference type="ARBA" id="ARBA00004434"/>
    </source>
</evidence>
<keyword evidence="8" id="KW-0999">Mitochondrion inner membrane</keyword>
<keyword evidence="12" id="KW-0496">Mitochondrion</keyword>
<dbReference type="Pfam" id="PF10183">
    <property type="entry name" value="ESSS"/>
    <property type="match status" value="1"/>
</dbReference>
<evidence type="ECO:0000256" key="10">
    <source>
        <dbReference type="ARBA" id="ARBA00022982"/>
    </source>
</evidence>
<evidence type="ECO:0000256" key="11">
    <source>
        <dbReference type="ARBA" id="ARBA00022989"/>
    </source>
</evidence>
<accession>A0A9P0MSQ5</accession>
<keyword evidence="6" id="KW-0679">Respiratory chain</keyword>
<proteinExistence type="inferred from homology"/>
<comment type="subunit">
    <text evidence="16">Complex I is composed of 45 different subunits. Interacts with BCAP31.</text>
</comment>
<evidence type="ECO:0000256" key="14">
    <source>
        <dbReference type="ARBA" id="ARBA00030753"/>
    </source>
</evidence>
<sequence length="148" mass="16793">MSSLVRSKLFSNLRNVPLVLKPLHIRCISTSKKNRDPATVASGVPSNTECDKPKNWISYGFSESDIEEDRHVLHMTMFIGVTVLMVFGGFLLAYRPQPLGRDWAQREAFLELRRREKNGLPLIDPNYLPADKIILPTDEELGDTDIVI</sequence>
<evidence type="ECO:0000256" key="8">
    <source>
        <dbReference type="ARBA" id="ARBA00022792"/>
    </source>
</evidence>
<evidence type="ECO:0000256" key="5">
    <source>
        <dbReference type="ARBA" id="ARBA00022448"/>
    </source>
</evidence>
<evidence type="ECO:0000256" key="12">
    <source>
        <dbReference type="ARBA" id="ARBA00023128"/>
    </source>
</evidence>
<dbReference type="GO" id="GO:0005743">
    <property type="term" value="C:mitochondrial inner membrane"/>
    <property type="evidence" value="ECO:0007669"/>
    <property type="project" value="UniProtKB-SubCell"/>
</dbReference>
<evidence type="ECO:0000256" key="9">
    <source>
        <dbReference type="ARBA" id="ARBA00022946"/>
    </source>
</evidence>
<comment type="subcellular location">
    <subcellularLocation>
        <location evidence="2">Mitochondrion inner membrane</location>
        <topology evidence="2">Single-pass membrane protein</topology>
    </subcellularLocation>
</comment>
<reference evidence="18" key="1">
    <citation type="submission" date="2022-01" db="EMBL/GenBank/DDBJ databases">
        <authorList>
            <person name="King R."/>
        </authorList>
    </citation>
    <scope>NUCLEOTIDE SEQUENCE</scope>
</reference>
<name>A0A9P0MSQ5_NEZVI</name>
<dbReference type="InterPro" id="IPR019329">
    <property type="entry name" value="NADH_UbQ_OxRdtase_ESSS_su"/>
</dbReference>
<comment type="function">
    <text evidence="1">Accessory subunit of the mitochondrial membrane respiratory chain NADH dehydrogenase (Complex I), that is believed not to be involved in catalysis. Complex I functions in the transfer of electrons from NADH to the respiratory chain. The immediate electron acceptor for the enzyme is believed to be ubiquinone.</text>
</comment>
<comment type="similarity">
    <text evidence="3">Belongs to the complex I NDUFB11 subunit family.</text>
</comment>
<dbReference type="AlphaFoldDB" id="A0A9P0MSQ5"/>
<dbReference type="PANTHER" id="PTHR13327">
    <property type="entry name" value="NADH-UBIQUINONE OXIDOREDUCTASE ESSS SUBUNIT, MITOCHONDRIAL PRECURSOR"/>
    <property type="match status" value="1"/>
</dbReference>
<keyword evidence="10" id="KW-0249">Electron transport</keyword>
<dbReference type="EMBL" id="OV725081">
    <property type="protein sequence ID" value="CAH1403629.1"/>
    <property type="molecule type" value="Genomic_DNA"/>
</dbReference>
<evidence type="ECO:0000256" key="13">
    <source>
        <dbReference type="ARBA" id="ARBA00023136"/>
    </source>
</evidence>
<dbReference type="Proteomes" id="UP001152798">
    <property type="component" value="Chromosome 5"/>
</dbReference>
<evidence type="ECO:0000256" key="17">
    <source>
        <dbReference type="SAM" id="Phobius"/>
    </source>
</evidence>
<evidence type="ECO:0000256" key="1">
    <source>
        <dbReference type="ARBA" id="ARBA00003195"/>
    </source>
</evidence>
<evidence type="ECO:0000256" key="4">
    <source>
        <dbReference type="ARBA" id="ARBA00018632"/>
    </source>
</evidence>